<proteinExistence type="predicted"/>
<dbReference type="AlphaFoldDB" id="A0AB38XPP8"/>
<dbReference type="GO" id="GO:0002161">
    <property type="term" value="F:aminoacyl-tRNA deacylase activity"/>
    <property type="evidence" value="ECO:0007669"/>
    <property type="project" value="InterPro"/>
</dbReference>
<feature type="domain" description="YbaK/aminoacyl-tRNA synthetase-associated" evidence="1">
    <location>
        <begin position="51"/>
        <end position="171"/>
    </location>
</feature>
<dbReference type="Proteomes" id="UP001211044">
    <property type="component" value="Chromosome"/>
</dbReference>
<accession>A0AB38XPP8</accession>
<dbReference type="EMBL" id="CP116394">
    <property type="protein sequence ID" value="WCE46182.1"/>
    <property type="molecule type" value="Genomic_DNA"/>
</dbReference>
<sequence>MSTIPGIGSVEPKPALDNLDLLAAPVAEALEAVVADNPELADQALAVAIDPDLADTEAMTEAFGMDLSLSANCILVAGKRAGEERVAACLVRAHTFADVNHVVKKTLNVRKASFWPQEKAVEASGMEYGGITPVGLPSEWRLLIDTRCTEGWACIGSGLRSSKLFITGELLKALPDAEIIEGLGVEPK</sequence>
<dbReference type="SUPFAM" id="SSF55826">
    <property type="entry name" value="YbaK/ProRS associated domain"/>
    <property type="match status" value="1"/>
</dbReference>
<protein>
    <submittedName>
        <fullName evidence="2">YbaK/EbsC family protein</fullName>
    </submittedName>
</protein>
<organism evidence="2 3">
    <name type="scientific">Winkia neuii subsp. anitrata</name>
    <dbReference type="NCBI Taxonomy" id="29318"/>
    <lineage>
        <taxon>Bacteria</taxon>
        <taxon>Bacillati</taxon>
        <taxon>Actinomycetota</taxon>
        <taxon>Actinomycetes</taxon>
        <taxon>Actinomycetales</taxon>
        <taxon>Actinomycetaceae</taxon>
        <taxon>Winkia</taxon>
    </lineage>
</organism>
<dbReference type="KEGG" id="wne:PIG85_00625"/>
<evidence type="ECO:0000313" key="3">
    <source>
        <dbReference type="Proteomes" id="UP001211044"/>
    </source>
</evidence>
<evidence type="ECO:0000259" key="1">
    <source>
        <dbReference type="Pfam" id="PF04073"/>
    </source>
</evidence>
<dbReference type="InterPro" id="IPR007214">
    <property type="entry name" value="YbaK/aa-tRNA-synth-assoc-dom"/>
</dbReference>
<reference evidence="2" key="1">
    <citation type="submission" date="2023-01" db="EMBL/GenBank/DDBJ databases">
        <title>Comparative Genomic Analysis of the Clinically-Derived Winkia Strain NY0527 Provides Evidence into the Taxonomic Reassignment of Winkia neuii and Characterizes Their Virulence Traits.</title>
        <authorList>
            <person name="Cai X."/>
            <person name="Peng Y."/>
            <person name="Li M."/>
            <person name="Qiu Y."/>
            <person name="Wang Y."/>
            <person name="Xu L."/>
            <person name="Hou Q."/>
        </authorList>
    </citation>
    <scope>NUCLEOTIDE SEQUENCE</scope>
    <source>
        <strain evidence="2">NY0527</strain>
    </source>
</reference>
<dbReference type="CDD" id="cd04939">
    <property type="entry name" value="PA2301"/>
    <property type="match status" value="1"/>
</dbReference>
<name>A0AB38XPP8_9ACTO</name>
<dbReference type="InterPro" id="IPR036754">
    <property type="entry name" value="YbaK/aa-tRNA-synt-asso_dom_sf"/>
</dbReference>
<dbReference type="RefSeq" id="WP_004806959.1">
    <property type="nucleotide sequence ID" value="NZ_CP116394.1"/>
</dbReference>
<dbReference type="Pfam" id="PF04073">
    <property type="entry name" value="tRNA_edit"/>
    <property type="match status" value="1"/>
</dbReference>
<evidence type="ECO:0000313" key="2">
    <source>
        <dbReference type="EMBL" id="WCE46182.1"/>
    </source>
</evidence>
<gene>
    <name evidence="2" type="ORF">PIG85_00625</name>
</gene>
<dbReference type="Gene3D" id="3.90.960.10">
    <property type="entry name" value="YbaK/aminoacyl-tRNA synthetase-associated domain"/>
    <property type="match status" value="1"/>
</dbReference>